<name>A0A395I3P7_ASPHC</name>
<feature type="compositionally biased region" description="Polar residues" evidence="1">
    <location>
        <begin position="207"/>
        <end position="222"/>
    </location>
</feature>
<dbReference type="VEuPathDB" id="FungiDB:BO97DRAFT_275358"/>
<feature type="region of interest" description="Disordered" evidence="1">
    <location>
        <begin position="161"/>
        <end position="222"/>
    </location>
</feature>
<feature type="region of interest" description="Disordered" evidence="1">
    <location>
        <begin position="240"/>
        <end position="260"/>
    </location>
</feature>
<dbReference type="Proteomes" id="UP000248961">
    <property type="component" value="Unassembled WGS sequence"/>
</dbReference>
<feature type="compositionally biased region" description="Polar residues" evidence="1">
    <location>
        <begin position="172"/>
        <end position="182"/>
    </location>
</feature>
<dbReference type="STRING" id="1450537.A0A395I3P7"/>
<reference evidence="2 3" key="1">
    <citation type="submission" date="2018-02" db="EMBL/GenBank/DDBJ databases">
        <title>The genomes of Aspergillus section Nigri reveals drivers in fungal speciation.</title>
        <authorList>
            <consortium name="DOE Joint Genome Institute"/>
            <person name="Vesth T.C."/>
            <person name="Nybo J."/>
            <person name="Theobald S."/>
            <person name="Brandl J."/>
            <person name="Frisvad J.C."/>
            <person name="Nielsen K.F."/>
            <person name="Lyhne E.K."/>
            <person name="Kogle M.E."/>
            <person name="Kuo A."/>
            <person name="Riley R."/>
            <person name="Clum A."/>
            <person name="Nolan M."/>
            <person name="Lipzen A."/>
            <person name="Salamov A."/>
            <person name="Henrissat B."/>
            <person name="Wiebenga A."/>
            <person name="De vries R.P."/>
            <person name="Grigoriev I.V."/>
            <person name="Mortensen U.H."/>
            <person name="Andersen M.R."/>
            <person name="Baker S.E."/>
        </authorList>
    </citation>
    <scope>NUCLEOTIDE SEQUENCE [LARGE SCALE GENOMIC DNA]</scope>
    <source>
        <strain evidence="2 3">CBS 101889</strain>
    </source>
</reference>
<dbReference type="AlphaFoldDB" id="A0A395I3P7"/>
<accession>A0A395I3P7</accession>
<gene>
    <name evidence="2" type="ORF">BO97DRAFT_275358</name>
</gene>
<feature type="compositionally biased region" description="Low complexity" evidence="1">
    <location>
        <begin position="161"/>
        <end position="171"/>
    </location>
</feature>
<sequence>MCDGSSISGAVTRAVMSPYARQANINGCQLYCSIFNGMCNAVNYIPASSSCVFLWATGNAVVSASGYQALSSYTTNPCIERVTSIETDYLTQYSTSQVTTVYTVTISTSAAAPTIIPSTPSPAPVPSSAVSPSPNTAATLAPSSAVSASTAISLSSILIPSSSPPSLTRSSGSNPLVSSTPSMKIPPSSSAQQASSSSPVTCSASSLVPQRPSSGLSRPGRVSSSVVAFSPAQSPASTVFSVDSMSPDRPSLPPSVGSGSSSTVVIFPHNPSTVVRGQPSSSIAVIVSSSVTGMFPPHTTEPPVPLDSDDDVVTSTIRSMVTVTVTACD</sequence>
<protein>
    <recommendedName>
        <fullName evidence="4">Apple domain-containing protein</fullName>
    </recommendedName>
</protein>
<dbReference type="GeneID" id="37195311"/>
<organism evidence="2 3">
    <name type="scientific">Aspergillus homomorphus (strain CBS 101889)</name>
    <dbReference type="NCBI Taxonomy" id="1450537"/>
    <lineage>
        <taxon>Eukaryota</taxon>
        <taxon>Fungi</taxon>
        <taxon>Dikarya</taxon>
        <taxon>Ascomycota</taxon>
        <taxon>Pezizomycotina</taxon>
        <taxon>Eurotiomycetes</taxon>
        <taxon>Eurotiomycetidae</taxon>
        <taxon>Eurotiales</taxon>
        <taxon>Aspergillaceae</taxon>
        <taxon>Aspergillus</taxon>
        <taxon>Aspergillus subgen. Circumdati</taxon>
    </lineage>
</organism>
<feature type="compositionally biased region" description="Low complexity" evidence="1">
    <location>
        <begin position="186"/>
        <end position="206"/>
    </location>
</feature>
<dbReference type="RefSeq" id="XP_025553864.1">
    <property type="nucleotide sequence ID" value="XM_025691022.1"/>
</dbReference>
<proteinExistence type="predicted"/>
<evidence type="ECO:0000256" key="1">
    <source>
        <dbReference type="SAM" id="MobiDB-lite"/>
    </source>
</evidence>
<evidence type="ECO:0000313" key="2">
    <source>
        <dbReference type="EMBL" id="RAL14710.1"/>
    </source>
</evidence>
<dbReference type="OrthoDB" id="4510849at2759"/>
<evidence type="ECO:0000313" key="3">
    <source>
        <dbReference type="Proteomes" id="UP000248961"/>
    </source>
</evidence>
<keyword evidence="3" id="KW-1185">Reference proteome</keyword>
<evidence type="ECO:0008006" key="4">
    <source>
        <dbReference type="Google" id="ProtNLM"/>
    </source>
</evidence>
<dbReference type="EMBL" id="KZ824274">
    <property type="protein sequence ID" value="RAL14710.1"/>
    <property type="molecule type" value="Genomic_DNA"/>
</dbReference>